<evidence type="ECO:0000256" key="1">
    <source>
        <dbReference type="SAM" id="MobiDB-lite"/>
    </source>
</evidence>
<dbReference type="RefSeq" id="XP_018703839.1">
    <property type="nucleotide sequence ID" value="XM_018848703.1"/>
</dbReference>
<dbReference type="AlphaFoldDB" id="A0A167V0D3"/>
<dbReference type="Proteomes" id="UP000076744">
    <property type="component" value="Unassembled WGS sequence"/>
</dbReference>
<feature type="chain" id="PRO_5007893236" evidence="2">
    <location>
        <begin position="17"/>
        <end position="211"/>
    </location>
</feature>
<protein>
    <submittedName>
        <fullName evidence="3">Uncharacterized protein</fullName>
    </submittedName>
</protein>
<organism evidence="3 4">
    <name type="scientific">Cordyceps fumosorosea (strain ARSEF 2679)</name>
    <name type="common">Isaria fumosorosea</name>
    <dbReference type="NCBI Taxonomy" id="1081104"/>
    <lineage>
        <taxon>Eukaryota</taxon>
        <taxon>Fungi</taxon>
        <taxon>Dikarya</taxon>
        <taxon>Ascomycota</taxon>
        <taxon>Pezizomycotina</taxon>
        <taxon>Sordariomycetes</taxon>
        <taxon>Hypocreomycetidae</taxon>
        <taxon>Hypocreales</taxon>
        <taxon>Cordycipitaceae</taxon>
        <taxon>Cordyceps</taxon>
    </lineage>
</organism>
<comment type="caution">
    <text evidence="3">The sequence shown here is derived from an EMBL/GenBank/DDBJ whole genome shotgun (WGS) entry which is preliminary data.</text>
</comment>
<gene>
    <name evidence="3" type="ORF">ISF_05098</name>
</gene>
<accession>A0A167V0D3</accession>
<keyword evidence="2" id="KW-0732">Signal</keyword>
<name>A0A167V0D3_CORFA</name>
<dbReference type="EMBL" id="AZHB01000012">
    <property type="protein sequence ID" value="OAA62089.1"/>
    <property type="molecule type" value="Genomic_DNA"/>
</dbReference>
<evidence type="ECO:0000313" key="4">
    <source>
        <dbReference type="Proteomes" id="UP000076744"/>
    </source>
</evidence>
<dbReference type="GeneID" id="30021390"/>
<evidence type="ECO:0000256" key="2">
    <source>
        <dbReference type="SAM" id="SignalP"/>
    </source>
</evidence>
<reference evidence="3 4" key="1">
    <citation type="journal article" date="2016" name="Genome Biol. Evol.">
        <title>Divergent and convergent evolution of fungal pathogenicity.</title>
        <authorList>
            <person name="Shang Y."/>
            <person name="Xiao G."/>
            <person name="Zheng P."/>
            <person name="Cen K."/>
            <person name="Zhan S."/>
            <person name="Wang C."/>
        </authorList>
    </citation>
    <scope>NUCLEOTIDE SEQUENCE [LARGE SCALE GENOMIC DNA]</scope>
    <source>
        <strain evidence="3 4">ARSEF 2679</strain>
    </source>
</reference>
<feature type="compositionally biased region" description="Gly residues" evidence="1">
    <location>
        <begin position="43"/>
        <end position="58"/>
    </location>
</feature>
<keyword evidence="4" id="KW-1185">Reference proteome</keyword>
<evidence type="ECO:0000313" key="3">
    <source>
        <dbReference type="EMBL" id="OAA62089.1"/>
    </source>
</evidence>
<feature type="signal peptide" evidence="2">
    <location>
        <begin position="1"/>
        <end position="16"/>
    </location>
</feature>
<sequence>MKFSVTLAVFTGFVAAGPVARRAPAKSTGRNYELSKTKRAFGDFGGSSGRGSQGGFGGAVPETDPDAFLSPFTGLGDPSTLRPVGQKRQDFPQGLLGPDFDDDEFSSSQGGFGGAVPETDPDAFLSPFTGLGDPSTLRPVGQKRQDFPQGLLGPDFNDDDFQVNDLLPFDRPQGQDPEEVLHQNGLVDPSKLPPLTDEQSARLASLGLARH</sequence>
<proteinExistence type="predicted"/>
<feature type="region of interest" description="Disordered" evidence="1">
    <location>
        <begin position="40"/>
        <end position="211"/>
    </location>
</feature>